<evidence type="ECO:0000313" key="1">
    <source>
        <dbReference type="EMBL" id="KAI3692605.1"/>
    </source>
</evidence>
<accession>A0ACB8Z8U1</accession>
<evidence type="ECO:0000313" key="2">
    <source>
        <dbReference type="Proteomes" id="UP001055879"/>
    </source>
</evidence>
<reference evidence="2" key="1">
    <citation type="journal article" date="2022" name="Mol. Ecol. Resour.">
        <title>The genomes of chicory, endive, great burdock and yacon provide insights into Asteraceae palaeo-polyploidization history and plant inulin production.</title>
        <authorList>
            <person name="Fan W."/>
            <person name="Wang S."/>
            <person name="Wang H."/>
            <person name="Wang A."/>
            <person name="Jiang F."/>
            <person name="Liu H."/>
            <person name="Zhao H."/>
            <person name="Xu D."/>
            <person name="Zhang Y."/>
        </authorList>
    </citation>
    <scope>NUCLEOTIDE SEQUENCE [LARGE SCALE GENOMIC DNA]</scope>
    <source>
        <strain evidence="2">cv. Niubang</strain>
    </source>
</reference>
<dbReference type="Proteomes" id="UP001055879">
    <property type="component" value="Linkage Group LG11"/>
</dbReference>
<gene>
    <name evidence="1" type="ORF">L6452_32425</name>
</gene>
<keyword evidence="2" id="KW-1185">Reference proteome</keyword>
<proteinExistence type="predicted"/>
<organism evidence="1 2">
    <name type="scientific">Arctium lappa</name>
    <name type="common">Greater burdock</name>
    <name type="synonym">Lappa major</name>
    <dbReference type="NCBI Taxonomy" id="4217"/>
    <lineage>
        <taxon>Eukaryota</taxon>
        <taxon>Viridiplantae</taxon>
        <taxon>Streptophyta</taxon>
        <taxon>Embryophyta</taxon>
        <taxon>Tracheophyta</taxon>
        <taxon>Spermatophyta</taxon>
        <taxon>Magnoliopsida</taxon>
        <taxon>eudicotyledons</taxon>
        <taxon>Gunneridae</taxon>
        <taxon>Pentapetalae</taxon>
        <taxon>asterids</taxon>
        <taxon>campanulids</taxon>
        <taxon>Asterales</taxon>
        <taxon>Asteraceae</taxon>
        <taxon>Carduoideae</taxon>
        <taxon>Cardueae</taxon>
        <taxon>Arctiinae</taxon>
        <taxon>Arctium</taxon>
    </lineage>
</organism>
<sequence length="136" mass="16149">MTPSKNYRDTCDDVDEEFRIVILPQNDNIMPRVDPLDLGKKSRDDYFRPDFWVSLIGHQQLNFDVIYASQLWLLMFNYCCFMHDASSHMWSWVSIRIGCVLGNQIWHFVCTKVHYFSELGLNGVWDWFMELSNKGV</sequence>
<name>A0ACB8Z8U1_ARCLA</name>
<reference evidence="1 2" key="2">
    <citation type="journal article" date="2022" name="Mol. Ecol. Resour.">
        <title>The genomes of chicory, endive, great burdock and yacon provide insights into Asteraceae paleo-polyploidization history and plant inulin production.</title>
        <authorList>
            <person name="Fan W."/>
            <person name="Wang S."/>
            <person name="Wang H."/>
            <person name="Wang A."/>
            <person name="Jiang F."/>
            <person name="Liu H."/>
            <person name="Zhao H."/>
            <person name="Xu D."/>
            <person name="Zhang Y."/>
        </authorList>
    </citation>
    <scope>NUCLEOTIDE SEQUENCE [LARGE SCALE GENOMIC DNA]</scope>
    <source>
        <strain evidence="2">cv. Niubang</strain>
    </source>
</reference>
<dbReference type="EMBL" id="CM042057">
    <property type="protein sequence ID" value="KAI3692605.1"/>
    <property type="molecule type" value="Genomic_DNA"/>
</dbReference>
<comment type="caution">
    <text evidence="1">The sequence shown here is derived from an EMBL/GenBank/DDBJ whole genome shotgun (WGS) entry which is preliminary data.</text>
</comment>
<protein>
    <submittedName>
        <fullName evidence="1">Uncharacterized protein</fullName>
    </submittedName>
</protein>